<evidence type="ECO:0000313" key="3">
    <source>
        <dbReference type="Proteomes" id="UP000036334"/>
    </source>
</evidence>
<feature type="transmembrane region" description="Helical" evidence="1">
    <location>
        <begin position="105"/>
        <end position="126"/>
    </location>
</feature>
<dbReference type="AlphaFoldDB" id="A0A0I9U1G6"/>
<feature type="transmembrane region" description="Helical" evidence="1">
    <location>
        <begin position="32"/>
        <end position="57"/>
    </location>
</feature>
<keyword evidence="3" id="KW-1185">Reference proteome</keyword>
<evidence type="ECO:0008006" key="4">
    <source>
        <dbReference type="Google" id="ProtNLM"/>
    </source>
</evidence>
<comment type="caution">
    <text evidence="2">The sequence shown here is derived from an EMBL/GenBank/DDBJ whole genome shotgun (WGS) entry which is preliminary data.</text>
</comment>
<accession>A0A0I9U1G6</accession>
<reference evidence="2 3" key="1">
    <citation type="submission" date="2015-05" db="EMBL/GenBank/DDBJ databases">
        <title>Genome sequence of Mycobacterium haemophilum.</title>
        <authorList>
            <person name="Greninger A.L."/>
            <person name="Cunningham G."/>
            <person name="Miller S."/>
        </authorList>
    </citation>
    <scope>NUCLEOTIDE SEQUENCE [LARGE SCALE GENOMIC DNA]</scope>
    <source>
        <strain evidence="3">UC1</strain>
    </source>
</reference>
<dbReference type="OrthoDB" id="4762660at2"/>
<organism evidence="2 3">
    <name type="scientific">Mycobacterium haemophilum</name>
    <dbReference type="NCBI Taxonomy" id="29311"/>
    <lineage>
        <taxon>Bacteria</taxon>
        <taxon>Bacillati</taxon>
        <taxon>Actinomycetota</taxon>
        <taxon>Actinomycetes</taxon>
        <taxon>Mycobacteriales</taxon>
        <taxon>Mycobacteriaceae</taxon>
        <taxon>Mycobacterium</taxon>
    </lineage>
</organism>
<keyword evidence="1" id="KW-1133">Transmembrane helix</keyword>
<dbReference type="RefSeq" id="WP_047316218.1">
    <property type="nucleotide sequence ID" value="NZ_LDPQ01000023.1"/>
</dbReference>
<keyword evidence="1" id="KW-0472">Membrane</keyword>
<feature type="transmembrane region" description="Helical" evidence="1">
    <location>
        <begin position="77"/>
        <end position="98"/>
    </location>
</feature>
<evidence type="ECO:0000256" key="1">
    <source>
        <dbReference type="SAM" id="Phobius"/>
    </source>
</evidence>
<sequence length="128" mass="13293">MNGKNGNLTIDRGADIASESAQGNRRRNIRLWVNWGLALTTVPVAATVMLFALGAVLSTDDCVDRQCPNLGLAGIDFGVLFYGAPLVAVLVIGISFFSATRPAGIAVPLCGWALLVADVAILAATATH</sequence>
<dbReference type="PATRIC" id="fig|29311.18.peg.2281"/>
<name>A0A0I9U1G6_9MYCO</name>
<keyword evidence="1" id="KW-0812">Transmembrane</keyword>
<evidence type="ECO:0000313" key="2">
    <source>
        <dbReference type="EMBL" id="KLO34953.1"/>
    </source>
</evidence>
<proteinExistence type="predicted"/>
<gene>
    <name evidence="2" type="ORF">ABH38_17350</name>
</gene>
<protein>
    <recommendedName>
        <fullName evidence="4">Transmembrane protein</fullName>
    </recommendedName>
</protein>
<dbReference type="EMBL" id="LDPR01000019">
    <property type="protein sequence ID" value="KLO34953.1"/>
    <property type="molecule type" value="Genomic_DNA"/>
</dbReference>
<dbReference type="Proteomes" id="UP000036334">
    <property type="component" value="Unassembled WGS sequence"/>
</dbReference>